<dbReference type="RefSeq" id="WP_253019345.1">
    <property type="nucleotide sequence ID" value="NZ_JAOSHN010000010.1"/>
</dbReference>
<keyword evidence="1" id="KW-0805">Transcription regulation</keyword>
<protein>
    <submittedName>
        <fullName evidence="5">AraC family transcriptional regulator</fullName>
    </submittedName>
</protein>
<dbReference type="PROSITE" id="PS01124">
    <property type="entry name" value="HTH_ARAC_FAMILY_2"/>
    <property type="match status" value="1"/>
</dbReference>
<evidence type="ECO:0000313" key="5">
    <source>
        <dbReference type="EMBL" id="MCU7380449.1"/>
    </source>
</evidence>
<dbReference type="InterPro" id="IPR014710">
    <property type="entry name" value="RmlC-like_jellyroll"/>
</dbReference>
<dbReference type="PANTHER" id="PTHR43280">
    <property type="entry name" value="ARAC-FAMILY TRANSCRIPTIONAL REGULATOR"/>
    <property type="match status" value="1"/>
</dbReference>
<dbReference type="InterPro" id="IPR018060">
    <property type="entry name" value="HTH_AraC"/>
</dbReference>
<dbReference type="PANTHER" id="PTHR43280:SF28">
    <property type="entry name" value="HTH-TYPE TRANSCRIPTIONAL ACTIVATOR RHAS"/>
    <property type="match status" value="1"/>
</dbReference>
<gene>
    <name evidence="5" type="ORF">OBO34_19235</name>
</gene>
<dbReference type="GO" id="GO:0003700">
    <property type="term" value="F:DNA-binding transcription factor activity"/>
    <property type="evidence" value="ECO:0007669"/>
    <property type="project" value="InterPro"/>
</dbReference>
<dbReference type="InterPro" id="IPR013096">
    <property type="entry name" value="Cupin_2"/>
</dbReference>
<dbReference type="SMART" id="SM00342">
    <property type="entry name" value="HTH_ARAC"/>
    <property type="match status" value="1"/>
</dbReference>
<dbReference type="Proteomes" id="UP001065549">
    <property type="component" value="Unassembled WGS sequence"/>
</dbReference>
<accession>A0A9J6QY82</accession>
<organism evidence="5 6">
    <name type="scientific">Hominibacterium faecale</name>
    <dbReference type="NCBI Taxonomy" id="2839743"/>
    <lineage>
        <taxon>Bacteria</taxon>
        <taxon>Bacillati</taxon>
        <taxon>Bacillota</taxon>
        <taxon>Clostridia</taxon>
        <taxon>Peptostreptococcales</taxon>
        <taxon>Anaerovoracaceae</taxon>
        <taxon>Hominibacterium</taxon>
    </lineage>
</organism>
<dbReference type="Pfam" id="PF07883">
    <property type="entry name" value="Cupin_2"/>
    <property type="match status" value="1"/>
</dbReference>
<comment type="caution">
    <text evidence="5">The sequence shown here is derived from an EMBL/GenBank/DDBJ whole genome shotgun (WGS) entry which is preliminary data.</text>
</comment>
<dbReference type="SUPFAM" id="SSF46689">
    <property type="entry name" value="Homeodomain-like"/>
    <property type="match status" value="1"/>
</dbReference>
<dbReference type="Pfam" id="PF12833">
    <property type="entry name" value="HTH_18"/>
    <property type="match status" value="1"/>
</dbReference>
<keyword evidence="2" id="KW-0238">DNA-binding</keyword>
<dbReference type="SUPFAM" id="SSF51182">
    <property type="entry name" value="RmlC-like cupins"/>
    <property type="match status" value="1"/>
</dbReference>
<feature type="domain" description="HTH araC/xylS-type" evidence="4">
    <location>
        <begin position="185"/>
        <end position="283"/>
    </location>
</feature>
<dbReference type="AlphaFoldDB" id="A0A9J6QY82"/>
<dbReference type="Gene3D" id="2.60.120.10">
    <property type="entry name" value="Jelly Rolls"/>
    <property type="match status" value="1"/>
</dbReference>
<sequence length="581" mass="66843">MLPEQINYEKNLPFAIGFSNVAKEPPHYHREMEMALILRGTASYRIHHQRYQLSAGDVIIVDTEDLHRIDQSSEDVLMLTMYVDLEFFNDLYPNIDFMIFACEECARESTSRHQQLQNKVAFLRHHLAEIMTLTASREDNSQLLMEKIHQFIFLMVNQFQGFFIEDNQFKTSHNEVNSIDLDRLYRIIKYIYLNYDQKITLDDLAELEHLSPYYVSHLIKETSGLSFQNFLNYVRVEYAEKFLAENKLTLTQISEFCGFSSPSYFNKCFKTWHHLTPSQYRKQLQLCERALHKDYSQTEALALLKPYLNAFQSKQRSKVQNHASHHMFLPVRTGASSCGDFQSNFSLRIFVDSVGDLARLGYCWEKLRPLAPQALGISAGALQAVPCGEALLSDLLPAQIQPEIWQTPPDLRNTPAATISEAFASILEDPDPSIRLFGESCALFTNDGLPSPYYTIYSLFAGLRGSICERREQYLLVSHAPYLFILLYQTDAAFALSTHLHFHNFQGDVQVIEQRFGKEHSPAAMLEALGSPQEITKPLKEHIWRAASGETQFFQLKCQLDPRLDLDIPPNTFVLLSFKEG</sequence>
<dbReference type="InterPro" id="IPR009057">
    <property type="entry name" value="Homeodomain-like_sf"/>
</dbReference>
<evidence type="ECO:0000313" key="6">
    <source>
        <dbReference type="Proteomes" id="UP001065549"/>
    </source>
</evidence>
<evidence type="ECO:0000259" key="4">
    <source>
        <dbReference type="PROSITE" id="PS01124"/>
    </source>
</evidence>
<reference evidence="5" key="1">
    <citation type="submission" date="2022-09" db="EMBL/GenBank/DDBJ databases">
        <title>Culturomic study of gut microbiota in children with autism spectrum disorder.</title>
        <authorList>
            <person name="Efimov B.A."/>
            <person name="Chaplin A.V."/>
            <person name="Sokolova S.R."/>
            <person name="Pikina A.P."/>
            <person name="Korzhanova M."/>
            <person name="Belova V."/>
            <person name="Korostin D."/>
        </authorList>
    </citation>
    <scope>NUCLEOTIDE SEQUENCE</scope>
    <source>
        <strain evidence="5">ASD5510</strain>
    </source>
</reference>
<keyword evidence="6" id="KW-1185">Reference proteome</keyword>
<evidence type="ECO:0000256" key="2">
    <source>
        <dbReference type="ARBA" id="ARBA00023125"/>
    </source>
</evidence>
<evidence type="ECO:0000256" key="1">
    <source>
        <dbReference type="ARBA" id="ARBA00023015"/>
    </source>
</evidence>
<proteinExistence type="predicted"/>
<name>A0A9J6QY82_9FIRM</name>
<evidence type="ECO:0000256" key="3">
    <source>
        <dbReference type="ARBA" id="ARBA00023163"/>
    </source>
</evidence>
<dbReference type="Gene3D" id="1.10.10.60">
    <property type="entry name" value="Homeodomain-like"/>
    <property type="match status" value="2"/>
</dbReference>
<dbReference type="EMBL" id="JAOSHN010000010">
    <property type="protein sequence ID" value="MCU7380449.1"/>
    <property type="molecule type" value="Genomic_DNA"/>
</dbReference>
<dbReference type="InterPro" id="IPR011051">
    <property type="entry name" value="RmlC_Cupin_sf"/>
</dbReference>
<keyword evidence="3" id="KW-0804">Transcription</keyword>
<dbReference type="GO" id="GO:0043565">
    <property type="term" value="F:sequence-specific DNA binding"/>
    <property type="evidence" value="ECO:0007669"/>
    <property type="project" value="InterPro"/>
</dbReference>